<dbReference type="KEGG" id="otr:OTERR_19230"/>
<dbReference type="PANTHER" id="PTHR48086">
    <property type="entry name" value="SODIUM/PROLINE SYMPORTER-RELATED"/>
    <property type="match status" value="1"/>
</dbReference>
<feature type="transmembrane region" description="Helical" evidence="8">
    <location>
        <begin position="606"/>
        <end position="624"/>
    </location>
</feature>
<feature type="transmembrane region" description="Helical" evidence="8">
    <location>
        <begin position="383"/>
        <end position="405"/>
    </location>
</feature>
<protein>
    <submittedName>
        <fullName evidence="9">Acetate permease</fullName>
    </submittedName>
</protein>
<evidence type="ECO:0000256" key="2">
    <source>
        <dbReference type="ARBA" id="ARBA00006434"/>
    </source>
</evidence>
<feature type="transmembrane region" description="Helical" evidence="8">
    <location>
        <begin position="52"/>
        <end position="71"/>
    </location>
</feature>
<feature type="transmembrane region" description="Helical" evidence="8">
    <location>
        <begin position="644"/>
        <end position="670"/>
    </location>
</feature>
<keyword evidence="3" id="KW-0813">Transport</keyword>
<feature type="transmembrane region" description="Helical" evidence="8">
    <location>
        <begin position="91"/>
        <end position="115"/>
    </location>
</feature>
<dbReference type="PANTHER" id="PTHR48086:SF5">
    <property type="entry name" value="NA(+):SOLUTE SYMPORTER (SSF FAMILY)"/>
    <property type="match status" value="1"/>
</dbReference>
<dbReference type="GO" id="GO:0022857">
    <property type="term" value="F:transmembrane transporter activity"/>
    <property type="evidence" value="ECO:0007669"/>
    <property type="project" value="InterPro"/>
</dbReference>
<evidence type="ECO:0000256" key="6">
    <source>
        <dbReference type="ARBA" id="ARBA00023136"/>
    </source>
</evidence>
<dbReference type="Proteomes" id="UP000323671">
    <property type="component" value="Chromosome"/>
</dbReference>
<evidence type="ECO:0000256" key="7">
    <source>
        <dbReference type="RuleBase" id="RU362091"/>
    </source>
</evidence>
<feature type="transmembrane region" description="Helical" evidence="8">
    <location>
        <begin position="26"/>
        <end position="46"/>
    </location>
</feature>
<dbReference type="InterPro" id="IPR038377">
    <property type="entry name" value="Na/Glc_symporter_sf"/>
</dbReference>
<feature type="transmembrane region" description="Helical" evidence="8">
    <location>
        <begin position="162"/>
        <end position="184"/>
    </location>
</feature>
<dbReference type="Pfam" id="PF00474">
    <property type="entry name" value="SSF"/>
    <property type="match status" value="2"/>
</dbReference>
<dbReference type="InterPro" id="IPR001734">
    <property type="entry name" value="Na/solute_symporter"/>
</dbReference>
<dbReference type="RefSeq" id="WP_187775212.1">
    <property type="nucleotide sequence ID" value="NZ_CP022579.1"/>
</dbReference>
<dbReference type="EMBL" id="CP022579">
    <property type="protein sequence ID" value="QEL65399.1"/>
    <property type="molecule type" value="Genomic_DNA"/>
</dbReference>
<evidence type="ECO:0000313" key="9">
    <source>
        <dbReference type="EMBL" id="QEL65399.1"/>
    </source>
</evidence>
<dbReference type="Gene3D" id="1.20.1730.10">
    <property type="entry name" value="Sodium/glucose cotransporter"/>
    <property type="match status" value="1"/>
</dbReference>
<reference evidence="9 10" key="1">
    <citation type="submission" date="2017-07" db="EMBL/GenBank/DDBJ databases">
        <title>Complete genome sequence of Oryzomicrobium terrae TPP412.</title>
        <authorList>
            <person name="Chiu L.-W."/>
            <person name="Lo K.-J."/>
            <person name="Tsai Y.-M."/>
            <person name="Lin S.-S."/>
            <person name="Kuo C.-H."/>
            <person name="Liu C.-T."/>
        </authorList>
    </citation>
    <scope>NUCLEOTIDE SEQUENCE [LARGE SCALE GENOMIC DNA]</scope>
    <source>
        <strain evidence="9 10">TPP412</strain>
    </source>
</reference>
<feature type="transmembrane region" description="Helical" evidence="8">
    <location>
        <begin position="502"/>
        <end position="527"/>
    </location>
</feature>
<feature type="transmembrane region" description="Helical" evidence="8">
    <location>
        <begin position="121"/>
        <end position="142"/>
    </location>
</feature>
<dbReference type="PROSITE" id="PS50283">
    <property type="entry name" value="NA_SOLUT_SYMP_3"/>
    <property type="match status" value="1"/>
</dbReference>
<feature type="transmembrane region" description="Helical" evidence="8">
    <location>
        <begin position="417"/>
        <end position="437"/>
    </location>
</feature>
<dbReference type="InterPro" id="IPR050277">
    <property type="entry name" value="Sodium:Solute_Symporter"/>
</dbReference>
<keyword evidence="4 8" id="KW-0812">Transmembrane</keyword>
<dbReference type="NCBIfam" id="TIGR03648">
    <property type="entry name" value="Na_symport_lg"/>
    <property type="match status" value="1"/>
</dbReference>
<gene>
    <name evidence="9" type="primary">actP</name>
    <name evidence="9" type="ORF">OTERR_19230</name>
</gene>
<feature type="transmembrane region" description="Helical" evidence="8">
    <location>
        <begin position="229"/>
        <end position="247"/>
    </location>
</feature>
<sequence length="695" mass="76425">MARGWLRWFGPIRGGNGFVPQLRRYYLAYTLGFIAFVLALAGLEQLGMPPRWIGYAFLLFTILLYATIGILSRTSDVTEYYVAGRRVPALFNGMATGADWMSAASFIGLAGMLFLSGFQGLAYVMGWTGGYVLVALLLAPYLRKFGQYTIPDFLAARYGGTVPRLVGVSAAILASFVYVVAQIYGVGLITSRFVGLQFEIGVFVGLAGILVCSFLGGMRAVTWTQVAQYVVLIIAYLTPVCILGYKVSGSVVPPVAYGEAVQQVSRLEEKIFDLPAEKEARDLYRARADAIYERIVRLPDSLEEERARLTVKLNDLKANNALLRDIVAVEKARRELPHSPEEARVKWEAQMREAADRGAQPIRHAEAFPERPEMESHYARLNFLSLVFCLMVGTAALPHVLMRYYTTPTVREARESVFWSLFFILLLYIAAPAYAVFAKLEVFSNLINTPIIKLPSWVAAWGKVGLVHIEDINRDGLLQWAELSLNPDVIVLATPEIAGLPYVVSGLVAAGGLAAALSTADGLLLVITSALSHDVYYKIFRPQASTQWRLVVSKSLLLVVAICAATLAAQRPSTILYMVAWAFSIAGAAFFPALVMGIFWRRANRAGAVAGMVVGLTITLYYMVRVQFDSIPWLGLHGIAMDPWFGIDSTAAGVWGVPLGFITIVVVSLLTPPPPHATQNVVTRIRYPRLEREGF</sequence>
<evidence type="ECO:0000256" key="5">
    <source>
        <dbReference type="ARBA" id="ARBA00022989"/>
    </source>
</evidence>
<feature type="transmembrane region" description="Helical" evidence="8">
    <location>
        <begin position="196"/>
        <end position="217"/>
    </location>
</feature>
<evidence type="ECO:0000256" key="8">
    <source>
        <dbReference type="SAM" id="Phobius"/>
    </source>
</evidence>
<dbReference type="InterPro" id="IPR019899">
    <property type="entry name" value="Na/solute_symporter_VC_2705"/>
</dbReference>
<accession>A0A5C1E9U1</accession>
<evidence type="ECO:0000256" key="3">
    <source>
        <dbReference type="ARBA" id="ARBA00022448"/>
    </source>
</evidence>
<dbReference type="AlphaFoldDB" id="A0A5C1E9U1"/>
<name>A0A5C1E9U1_9RHOO</name>
<proteinExistence type="inferred from homology"/>
<comment type="subcellular location">
    <subcellularLocation>
        <location evidence="1">Membrane</location>
        <topology evidence="1">Multi-pass membrane protein</topology>
    </subcellularLocation>
</comment>
<dbReference type="CDD" id="cd11480">
    <property type="entry name" value="SLC5sbd_u4"/>
    <property type="match status" value="1"/>
</dbReference>
<evidence type="ECO:0000256" key="4">
    <source>
        <dbReference type="ARBA" id="ARBA00022692"/>
    </source>
</evidence>
<evidence type="ECO:0000256" key="1">
    <source>
        <dbReference type="ARBA" id="ARBA00004141"/>
    </source>
</evidence>
<organism evidence="9 10">
    <name type="scientific">Oryzomicrobium terrae</name>
    <dbReference type="NCBI Taxonomy" id="1735038"/>
    <lineage>
        <taxon>Bacteria</taxon>
        <taxon>Pseudomonadati</taxon>
        <taxon>Pseudomonadota</taxon>
        <taxon>Betaproteobacteria</taxon>
        <taxon>Rhodocyclales</taxon>
        <taxon>Rhodocyclaceae</taxon>
        <taxon>Oryzomicrobium</taxon>
    </lineage>
</organism>
<keyword evidence="5 8" id="KW-1133">Transmembrane helix</keyword>
<keyword evidence="10" id="KW-1185">Reference proteome</keyword>
<dbReference type="GO" id="GO:0005886">
    <property type="term" value="C:plasma membrane"/>
    <property type="evidence" value="ECO:0007669"/>
    <property type="project" value="TreeGrafter"/>
</dbReference>
<feature type="transmembrane region" description="Helical" evidence="8">
    <location>
        <begin position="575"/>
        <end position="599"/>
    </location>
</feature>
<comment type="similarity">
    <text evidence="2 7">Belongs to the sodium:solute symporter (SSF) (TC 2.A.21) family.</text>
</comment>
<keyword evidence="6 8" id="KW-0472">Membrane</keyword>
<feature type="transmembrane region" description="Helical" evidence="8">
    <location>
        <begin position="548"/>
        <end position="569"/>
    </location>
</feature>
<evidence type="ECO:0000313" key="10">
    <source>
        <dbReference type="Proteomes" id="UP000323671"/>
    </source>
</evidence>